<comment type="caution">
    <text evidence="2">The sequence shown here is derived from an EMBL/GenBank/DDBJ whole genome shotgun (WGS) entry which is preliminary data.</text>
</comment>
<evidence type="ECO:0000313" key="2">
    <source>
        <dbReference type="EMBL" id="KAI1869441.1"/>
    </source>
</evidence>
<evidence type="ECO:0000256" key="1">
    <source>
        <dbReference type="SAM" id="MobiDB-lite"/>
    </source>
</evidence>
<dbReference type="EMBL" id="JAFIMR010000015">
    <property type="protein sequence ID" value="KAI1869441.1"/>
    <property type="molecule type" value="Genomic_DNA"/>
</dbReference>
<organism evidence="2 3">
    <name type="scientific">Neoarthrinium moseri</name>
    <dbReference type="NCBI Taxonomy" id="1658444"/>
    <lineage>
        <taxon>Eukaryota</taxon>
        <taxon>Fungi</taxon>
        <taxon>Dikarya</taxon>
        <taxon>Ascomycota</taxon>
        <taxon>Pezizomycotina</taxon>
        <taxon>Sordariomycetes</taxon>
        <taxon>Xylariomycetidae</taxon>
        <taxon>Amphisphaeriales</taxon>
        <taxon>Apiosporaceae</taxon>
        <taxon>Neoarthrinium</taxon>
    </lineage>
</organism>
<feature type="region of interest" description="Disordered" evidence="1">
    <location>
        <begin position="1"/>
        <end position="58"/>
    </location>
</feature>
<proteinExistence type="predicted"/>
<dbReference type="AlphaFoldDB" id="A0A9P9WL81"/>
<reference evidence="2" key="1">
    <citation type="submission" date="2021-03" db="EMBL/GenBank/DDBJ databases">
        <title>Revisited historic fungal species revealed as producer of novel bioactive compounds through whole genome sequencing and comparative genomics.</title>
        <authorList>
            <person name="Vignolle G.A."/>
            <person name="Hochenegger N."/>
            <person name="Mach R.L."/>
            <person name="Mach-Aigner A.R."/>
            <person name="Javad Rahimi M."/>
            <person name="Salim K.A."/>
            <person name="Chan C.M."/>
            <person name="Lim L.B.L."/>
            <person name="Cai F."/>
            <person name="Druzhinina I.S."/>
            <person name="U'Ren J.M."/>
            <person name="Derntl C."/>
        </authorList>
    </citation>
    <scope>NUCLEOTIDE SEQUENCE</scope>
    <source>
        <strain evidence="2">TUCIM 5799</strain>
    </source>
</reference>
<feature type="compositionally biased region" description="Basic and acidic residues" evidence="1">
    <location>
        <begin position="39"/>
        <end position="58"/>
    </location>
</feature>
<evidence type="ECO:0000313" key="3">
    <source>
        <dbReference type="Proteomes" id="UP000829685"/>
    </source>
</evidence>
<feature type="compositionally biased region" description="Polar residues" evidence="1">
    <location>
        <begin position="12"/>
        <end position="29"/>
    </location>
</feature>
<feature type="compositionally biased region" description="Polar residues" evidence="1">
    <location>
        <begin position="202"/>
        <end position="213"/>
    </location>
</feature>
<gene>
    <name evidence="2" type="ORF">JX265_006531</name>
</gene>
<name>A0A9P9WL81_9PEZI</name>
<sequence>MPEEKGTFTDPPFNSASSQQKTSIRSDSQIAPASSESTAAEKEAHDANSAKEAEAPEASPRDVHGWKLAISYMALLSSILLYAFDCTVAADVQTSIINDFGAIDQLSWLSNVSAINYILAPPHQVACYLANTVKPPLLNRCPGFGDKHGKARAALATLRGELALPRVVGGRGRGYEWEEAEPRKGLPPLGLSSRPADALTPDVQSRDGSTAPQSMCCSKLLSGGLGVSDPEKAAKKLGWETEPTVCICNRATVVRHLSHAVFGRRTSGFTLCDAELYKLRTKLAGISCLREARG</sequence>
<feature type="region of interest" description="Disordered" evidence="1">
    <location>
        <begin position="182"/>
        <end position="213"/>
    </location>
</feature>
<keyword evidence="3" id="KW-1185">Reference proteome</keyword>
<accession>A0A9P9WL81</accession>
<protein>
    <submittedName>
        <fullName evidence="2">Uncharacterized protein</fullName>
    </submittedName>
</protein>
<dbReference type="Proteomes" id="UP000829685">
    <property type="component" value="Unassembled WGS sequence"/>
</dbReference>